<feature type="modified residue" description="4-aspartylphosphate" evidence="13">
    <location>
        <position position="799"/>
    </location>
</feature>
<dbReference type="Proteomes" id="UP000009282">
    <property type="component" value="Chromosome"/>
</dbReference>
<evidence type="ECO:0000259" key="16">
    <source>
        <dbReference type="PROSITE" id="PS50110"/>
    </source>
</evidence>
<dbReference type="Pfam" id="PF00072">
    <property type="entry name" value="Response_reg"/>
    <property type="match status" value="1"/>
</dbReference>
<dbReference type="SMART" id="SM00388">
    <property type="entry name" value="HisKA"/>
    <property type="match status" value="1"/>
</dbReference>
<evidence type="ECO:0000256" key="5">
    <source>
        <dbReference type="ARBA" id="ARBA00022679"/>
    </source>
</evidence>
<dbReference type="GO" id="GO:0016020">
    <property type="term" value="C:membrane"/>
    <property type="evidence" value="ECO:0007669"/>
    <property type="project" value="UniProtKB-SubCell"/>
</dbReference>
<dbReference type="CDD" id="cd17546">
    <property type="entry name" value="REC_hyHK_CKI1_RcsC-like"/>
    <property type="match status" value="1"/>
</dbReference>
<dbReference type="CDD" id="cd00082">
    <property type="entry name" value="HisKA"/>
    <property type="match status" value="1"/>
</dbReference>
<dbReference type="EC" id="2.7.13.3" evidence="3"/>
<name>G4QFV2_GLANF</name>
<sequence>MSLFAEQKAQNNQADLVTHTLKNDLRNIRLDFNQRLTFYNYGLKGLHGLISTIGLESFDYQTMMNYAENRDFQEEFPGVRGIGFIQRVEQNQLTEFISAQRQMRPDSQFDLKQLNAHNDSLFIIRYIEPEDNNKSAVGLDIGSESMRRNAAIAAASNNELQITAPITLVQADKKEKQGFLILLPLYDTITIPTEPEERLEHTIGWIYAPILIDEVLNSNTDFPRDVDIQISDVTATGGQVFYQQQSESSALSSFAYSERVSVFGRVWELTLSAQPSYVNRVKTTKNFHTFFQYLIISVLIALIFLSAHLALLRRKLMKDYAQELLIANEKTLKIANEQLEDVVAQRTAEIHKANALQNAILTNANYSVIATDTKGLITLFNPAAERLLGYRAKDLIGKESPALFHVEEQIHERARALSQELQCEFENSMEVFFAKSDRGLEDKSNWTYVNKSGQNIPVMLNLTALRNESNDITGYLGIAYDLTEQIEKESALAEAKEAAEKANLAKSEFLANMSHEIRTPLNGIFGTLQLLRDATTKAKQSKLIELAEKSTKTLNRLVNDILDFSKFEAGKLDLNICPVDLPMLINEIELESNPSAQQKKLALNVNIDLKNAVWMTDELRLKQILLNVLSNAIKFTHEGEVNLTISEQDRNGISFIVEDTGIGMNEVSLKRLFQRFEQADKSITRRYGGTGLGMSITHSLVHLMNGTISVASKENTGTRISISLPLVAIEAPKTITPEPHKLPVEIDERTILIAEDNDINQVILNSMLEDRYKTIHTVENGQLALEFATTRQVDVILMDIQMPIMDGIEACKRIKSLQPNLPIIATTANVFEEDIALYKAAGFDACIAKPFEQQQLFEVIHNTLNK</sequence>
<dbReference type="InterPro" id="IPR011006">
    <property type="entry name" value="CheY-like_superfamily"/>
</dbReference>
<evidence type="ECO:0000256" key="1">
    <source>
        <dbReference type="ARBA" id="ARBA00000085"/>
    </source>
</evidence>
<dbReference type="InterPro" id="IPR005467">
    <property type="entry name" value="His_kinase_dom"/>
</dbReference>
<keyword evidence="8 20" id="KW-0418">Kinase</keyword>
<dbReference type="InterPro" id="IPR036890">
    <property type="entry name" value="HATPase_C_sf"/>
</dbReference>
<dbReference type="InterPro" id="IPR035965">
    <property type="entry name" value="PAS-like_dom_sf"/>
</dbReference>
<dbReference type="Gene3D" id="3.30.450.350">
    <property type="entry name" value="CHASE domain"/>
    <property type="match status" value="1"/>
</dbReference>
<dbReference type="SMART" id="SM00448">
    <property type="entry name" value="REC"/>
    <property type="match status" value="1"/>
</dbReference>
<feature type="domain" description="Response regulatory" evidence="16">
    <location>
        <begin position="750"/>
        <end position="864"/>
    </location>
</feature>
<dbReference type="SUPFAM" id="SSF52172">
    <property type="entry name" value="CheY-like"/>
    <property type="match status" value="1"/>
</dbReference>
<dbReference type="InterPro" id="IPR003661">
    <property type="entry name" value="HisK_dim/P_dom"/>
</dbReference>
<dbReference type="SUPFAM" id="SSF55874">
    <property type="entry name" value="ATPase domain of HSP90 chaperone/DNA topoisomerase II/histidine kinase"/>
    <property type="match status" value="1"/>
</dbReference>
<keyword evidence="4 13" id="KW-0597">Phosphoprotein</keyword>
<dbReference type="GO" id="GO:0000155">
    <property type="term" value="F:phosphorelay sensor kinase activity"/>
    <property type="evidence" value="ECO:0007669"/>
    <property type="project" value="InterPro"/>
</dbReference>
<dbReference type="Pfam" id="PF03924">
    <property type="entry name" value="CHASE"/>
    <property type="match status" value="1"/>
</dbReference>
<dbReference type="Pfam" id="PF00512">
    <property type="entry name" value="HisKA"/>
    <property type="match status" value="1"/>
</dbReference>
<evidence type="ECO:0000256" key="6">
    <source>
        <dbReference type="ARBA" id="ARBA00022692"/>
    </source>
</evidence>
<dbReference type="PROSITE" id="PS50110">
    <property type="entry name" value="RESPONSE_REGULATORY"/>
    <property type="match status" value="1"/>
</dbReference>
<feature type="domain" description="Histidine kinase" evidence="15">
    <location>
        <begin position="512"/>
        <end position="728"/>
    </location>
</feature>
<evidence type="ECO:0000256" key="12">
    <source>
        <dbReference type="ARBA" id="ARBA00023136"/>
    </source>
</evidence>
<dbReference type="InterPro" id="IPR003594">
    <property type="entry name" value="HATPase_dom"/>
</dbReference>
<dbReference type="InterPro" id="IPR004358">
    <property type="entry name" value="Sig_transdc_His_kin-like_C"/>
</dbReference>
<dbReference type="Gene3D" id="3.40.50.2300">
    <property type="match status" value="1"/>
</dbReference>
<dbReference type="SUPFAM" id="SSF55785">
    <property type="entry name" value="PYP-like sensor domain (PAS domain)"/>
    <property type="match status" value="1"/>
</dbReference>
<dbReference type="FunFam" id="1.10.287.130:FF:000004">
    <property type="entry name" value="Ethylene receptor 1"/>
    <property type="match status" value="1"/>
</dbReference>
<evidence type="ECO:0000256" key="9">
    <source>
        <dbReference type="ARBA" id="ARBA00022840"/>
    </source>
</evidence>
<dbReference type="GO" id="GO:0005524">
    <property type="term" value="F:ATP binding"/>
    <property type="evidence" value="ECO:0007669"/>
    <property type="project" value="UniProtKB-KW"/>
</dbReference>
<accession>G4QFV2</accession>
<evidence type="ECO:0000256" key="10">
    <source>
        <dbReference type="ARBA" id="ARBA00022989"/>
    </source>
</evidence>
<dbReference type="PROSITE" id="PS50839">
    <property type="entry name" value="CHASE"/>
    <property type="match status" value="1"/>
</dbReference>
<evidence type="ECO:0000256" key="3">
    <source>
        <dbReference type="ARBA" id="ARBA00012438"/>
    </source>
</evidence>
<dbReference type="PROSITE" id="PS50112">
    <property type="entry name" value="PAS"/>
    <property type="match status" value="1"/>
</dbReference>
<evidence type="ECO:0000256" key="11">
    <source>
        <dbReference type="ARBA" id="ARBA00023012"/>
    </source>
</evidence>
<dbReference type="HOGENOM" id="CLU_000445_56_1_6"/>
<dbReference type="SMART" id="SM01079">
    <property type="entry name" value="CHASE"/>
    <property type="match status" value="1"/>
</dbReference>
<dbReference type="InterPro" id="IPR000700">
    <property type="entry name" value="PAS-assoc_C"/>
</dbReference>
<keyword evidence="11" id="KW-0902">Two-component regulatory system</keyword>
<evidence type="ECO:0000256" key="4">
    <source>
        <dbReference type="ARBA" id="ARBA00022553"/>
    </source>
</evidence>
<dbReference type="NCBIfam" id="TIGR00229">
    <property type="entry name" value="sensory_box"/>
    <property type="match status" value="1"/>
</dbReference>
<keyword evidence="12 14" id="KW-0472">Membrane</keyword>
<evidence type="ECO:0000313" key="20">
    <source>
        <dbReference type="EMBL" id="AEP29043.1"/>
    </source>
</evidence>
<protein>
    <recommendedName>
        <fullName evidence="3">histidine kinase</fullName>
        <ecNumber evidence="3">2.7.13.3</ecNumber>
    </recommendedName>
</protein>
<dbReference type="CDD" id="cd16922">
    <property type="entry name" value="HATPase_EvgS-ArcB-TorS-like"/>
    <property type="match status" value="1"/>
</dbReference>
<dbReference type="CDD" id="cd00130">
    <property type="entry name" value="PAS"/>
    <property type="match status" value="1"/>
</dbReference>
<gene>
    <name evidence="20" type="ordered locus">GNIT_0905</name>
</gene>
<dbReference type="EMBL" id="CP003060">
    <property type="protein sequence ID" value="AEP29043.1"/>
    <property type="molecule type" value="Genomic_DNA"/>
</dbReference>
<dbReference type="PANTHER" id="PTHR43047">
    <property type="entry name" value="TWO-COMPONENT HISTIDINE PROTEIN KINASE"/>
    <property type="match status" value="1"/>
</dbReference>
<keyword evidence="10 14" id="KW-1133">Transmembrane helix</keyword>
<dbReference type="PRINTS" id="PR00344">
    <property type="entry name" value="BCTRLSENSOR"/>
</dbReference>
<keyword evidence="6 14" id="KW-0812">Transmembrane</keyword>
<organism evidence="20 21">
    <name type="scientific">Glaciecola nitratireducens (strain JCM 12485 / KCTC 12276 / FR1064)</name>
    <dbReference type="NCBI Taxonomy" id="1085623"/>
    <lineage>
        <taxon>Bacteria</taxon>
        <taxon>Pseudomonadati</taxon>
        <taxon>Pseudomonadota</taxon>
        <taxon>Gammaproteobacteria</taxon>
        <taxon>Alteromonadales</taxon>
        <taxon>Alteromonadaceae</taxon>
        <taxon>Brumicola</taxon>
    </lineage>
</organism>
<dbReference type="Gene3D" id="1.10.287.130">
    <property type="match status" value="1"/>
</dbReference>
<dbReference type="Pfam" id="PF02518">
    <property type="entry name" value="HATPase_c"/>
    <property type="match status" value="1"/>
</dbReference>
<evidence type="ECO:0000256" key="8">
    <source>
        <dbReference type="ARBA" id="ARBA00022777"/>
    </source>
</evidence>
<dbReference type="SUPFAM" id="SSF47384">
    <property type="entry name" value="Homodimeric domain of signal transducing histidine kinase"/>
    <property type="match status" value="1"/>
</dbReference>
<dbReference type="InterPro" id="IPR036097">
    <property type="entry name" value="HisK_dim/P_sf"/>
</dbReference>
<dbReference type="KEGG" id="gni:GNIT_0905"/>
<dbReference type="AlphaFoldDB" id="G4QFV2"/>
<dbReference type="Gene3D" id="3.30.565.10">
    <property type="entry name" value="Histidine kinase-like ATPase, C-terminal domain"/>
    <property type="match status" value="1"/>
</dbReference>
<keyword evidence="5" id="KW-0808">Transferase</keyword>
<evidence type="ECO:0000259" key="18">
    <source>
        <dbReference type="PROSITE" id="PS50113"/>
    </source>
</evidence>
<dbReference type="FunFam" id="3.30.565.10:FF:000010">
    <property type="entry name" value="Sensor histidine kinase RcsC"/>
    <property type="match status" value="1"/>
</dbReference>
<dbReference type="InterPro" id="IPR001610">
    <property type="entry name" value="PAC"/>
</dbReference>
<comment type="catalytic activity">
    <reaction evidence="1">
        <text>ATP + protein L-histidine = ADP + protein N-phospho-L-histidine.</text>
        <dbReference type="EC" id="2.7.13.3"/>
    </reaction>
</comment>
<dbReference type="InterPro" id="IPR000014">
    <property type="entry name" value="PAS"/>
</dbReference>
<dbReference type="eggNOG" id="COG5002">
    <property type="taxonomic scope" value="Bacteria"/>
</dbReference>
<dbReference type="InterPro" id="IPR006189">
    <property type="entry name" value="CHASE_dom"/>
</dbReference>
<dbReference type="InterPro" id="IPR001789">
    <property type="entry name" value="Sig_transdc_resp-reg_receiver"/>
</dbReference>
<evidence type="ECO:0000256" key="7">
    <source>
        <dbReference type="ARBA" id="ARBA00022741"/>
    </source>
</evidence>
<feature type="transmembrane region" description="Helical" evidence="14">
    <location>
        <begin position="290"/>
        <end position="312"/>
    </location>
</feature>
<evidence type="ECO:0000259" key="19">
    <source>
        <dbReference type="PROSITE" id="PS50839"/>
    </source>
</evidence>
<dbReference type="PROSITE" id="PS50109">
    <property type="entry name" value="HIS_KIN"/>
    <property type="match status" value="1"/>
</dbReference>
<keyword evidence="21" id="KW-1185">Reference proteome</keyword>
<feature type="domain" description="CHASE" evidence="19">
    <location>
        <begin position="54"/>
        <end position="218"/>
    </location>
</feature>
<dbReference type="Pfam" id="PF13426">
    <property type="entry name" value="PAS_9"/>
    <property type="match status" value="1"/>
</dbReference>
<comment type="subcellular location">
    <subcellularLocation>
        <location evidence="2">Membrane</location>
    </subcellularLocation>
</comment>
<evidence type="ECO:0000256" key="13">
    <source>
        <dbReference type="PROSITE-ProRule" id="PRU00169"/>
    </source>
</evidence>
<proteinExistence type="predicted"/>
<evidence type="ECO:0000313" key="21">
    <source>
        <dbReference type="Proteomes" id="UP000009282"/>
    </source>
</evidence>
<dbReference type="PROSITE" id="PS50113">
    <property type="entry name" value="PAC"/>
    <property type="match status" value="1"/>
</dbReference>
<dbReference type="Gene3D" id="3.30.450.20">
    <property type="entry name" value="PAS domain"/>
    <property type="match status" value="1"/>
</dbReference>
<dbReference type="SMART" id="SM00091">
    <property type="entry name" value="PAS"/>
    <property type="match status" value="1"/>
</dbReference>
<dbReference type="SMART" id="SM00086">
    <property type="entry name" value="PAC"/>
    <property type="match status" value="1"/>
</dbReference>
<dbReference type="InterPro" id="IPR042240">
    <property type="entry name" value="CHASE_sf"/>
</dbReference>
<dbReference type="SMART" id="SM00387">
    <property type="entry name" value="HATPase_c"/>
    <property type="match status" value="1"/>
</dbReference>
<evidence type="ECO:0000256" key="2">
    <source>
        <dbReference type="ARBA" id="ARBA00004370"/>
    </source>
</evidence>
<feature type="domain" description="PAS" evidence="17">
    <location>
        <begin position="353"/>
        <end position="430"/>
    </location>
</feature>
<keyword evidence="7" id="KW-0547">Nucleotide-binding</keyword>
<keyword evidence="9" id="KW-0067">ATP-binding</keyword>
<evidence type="ECO:0000259" key="17">
    <source>
        <dbReference type="PROSITE" id="PS50112"/>
    </source>
</evidence>
<dbReference type="PANTHER" id="PTHR43047:SF64">
    <property type="entry name" value="HISTIDINE KINASE CONTAINING CHEY-HOMOLOGOUS RECEIVER DOMAIN AND PAS DOMAIN-RELATED"/>
    <property type="match status" value="1"/>
</dbReference>
<feature type="domain" description="PAC" evidence="18">
    <location>
        <begin position="442"/>
        <end position="494"/>
    </location>
</feature>
<evidence type="ECO:0000256" key="14">
    <source>
        <dbReference type="SAM" id="Phobius"/>
    </source>
</evidence>
<dbReference type="STRING" id="1085623.GNIT_0905"/>
<evidence type="ECO:0000259" key="15">
    <source>
        <dbReference type="PROSITE" id="PS50109"/>
    </source>
</evidence>
<reference evidence="20 21" key="1">
    <citation type="journal article" date="2011" name="J. Bacteriol.">
        <title>Complete genome sequence of seawater bacterium Glaciecola nitratireducens FR1064T.</title>
        <authorList>
            <person name="Bian F."/>
            <person name="Qin Q.L."/>
            <person name="Xie B.B."/>
            <person name="Shu Y.L."/>
            <person name="Zhang X.Y."/>
            <person name="Yu Y."/>
            <person name="Chen B."/>
            <person name="Chen X.L."/>
            <person name="Zhou B.C."/>
            <person name="Zhang Y.Z."/>
        </authorList>
    </citation>
    <scope>NUCLEOTIDE SEQUENCE [LARGE SCALE GENOMIC DNA]</scope>
    <source>
        <strain evidence="21">JCM 12485 / KCTC 12276 / FR1064</strain>
    </source>
</reference>